<evidence type="ECO:0000313" key="12">
    <source>
        <dbReference type="Proteomes" id="UP000533724"/>
    </source>
</evidence>
<proteinExistence type="inferred from homology"/>
<keyword evidence="8 9" id="KW-0066">ATP synthesis</keyword>
<feature type="transmembrane region" description="Helical" evidence="9">
    <location>
        <begin position="40"/>
        <end position="62"/>
    </location>
</feature>
<protein>
    <recommendedName>
        <fullName evidence="9">ATP synthase subunit c</fullName>
    </recommendedName>
    <alternativeName>
        <fullName evidence="9">ATP synthase F(0) sector subunit c</fullName>
    </alternativeName>
    <alternativeName>
        <fullName evidence="9">F-type ATPase subunit c</fullName>
        <shortName evidence="9">F-ATPase subunit c</shortName>
    </alternativeName>
    <alternativeName>
        <fullName evidence="9">Lipid-binding protein</fullName>
    </alternativeName>
</protein>
<reference evidence="11 12" key="1">
    <citation type="submission" date="2020-08" db="EMBL/GenBank/DDBJ databases">
        <title>Genomic Encyclopedia of Type Strains, Phase IV (KMG-V): Genome sequencing to study the core and pangenomes of soil and plant-associated prokaryotes.</title>
        <authorList>
            <person name="Whitman W."/>
        </authorList>
    </citation>
    <scope>NUCLEOTIDE SEQUENCE [LARGE SCALE GENOMIC DNA]</scope>
    <source>
        <strain evidence="11 12">SEMIA 414</strain>
    </source>
</reference>
<dbReference type="GO" id="GO:0005886">
    <property type="term" value="C:plasma membrane"/>
    <property type="evidence" value="ECO:0007669"/>
    <property type="project" value="UniProtKB-SubCell"/>
</dbReference>
<comment type="function">
    <text evidence="9">F(1)F(0) ATP synthase produces ATP from ADP in the presence of a proton or sodium gradient. F-type ATPases consist of two structural domains, F(1) containing the extramembraneous catalytic core and F(0) containing the membrane proton channel, linked together by a central stalk and a peripheral stalk. During catalysis, ATP synthesis in the catalytic domain of F(1) is coupled via a rotary mechanism of the central stalk subunits to proton translocation.</text>
</comment>
<keyword evidence="9" id="KW-0406">Ion transport</keyword>
<evidence type="ECO:0000256" key="8">
    <source>
        <dbReference type="ARBA" id="ARBA00023310"/>
    </source>
</evidence>
<dbReference type="GO" id="GO:0033177">
    <property type="term" value="C:proton-transporting two-sector ATPase complex, proton-transporting domain"/>
    <property type="evidence" value="ECO:0007669"/>
    <property type="project" value="InterPro"/>
</dbReference>
<evidence type="ECO:0000256" key="4">
    <source>
        <dbReference type="ARBA" id="ARBA00022692"/>
    </source>
</evidence>
<dbReference type="PRINTS" id="PR00124">
    <property type="entry name" value="ATPASEC"/>
</dbReference>
<dbReference type="GO" id="GO:0046933">
    <property type="term" value="F:proton-transporting ATP synthase activity, rotational mechanism"/>
    <property type="evidence" value="ECO:0007669"/>
    <property type="project" value="UniProtKB-UniRule"/>
</dbReference>
<feature type="site" description="Reversibly protonated during proton transport" evidence="9">
    <location>
        <position position="90"/>
    </location>
</feature>
<sequence length="107" mass="11117">MTQSIRAGTKDNDIDVKGRQSFAATTISKEFNMEAEAAKYIGAGLACFGMAGTALGLGNIFGSYLSGALRNPSAADSQFGRLVFGFAVTEALGIFSLLVALLLLFAV</sequence>
<gene>
    <name evidence="9" type="primary">atpE</name>
    <name evidence="11" type="ORF">GGE15_001873</name>
</gene>
<dbReference type="NCBIfam" id="NF005733">
    <property type="entry name" value="PRK07558.1"/>
    <property type="match status" value="1"/>
</dbReference>
<keyword evidence="6 9" id="KW-0446">Lipid-binding</keyword>
<dbReference type="GO" id="GO:0045259">
    <property type="term" value="C:proton-transporting ATP synthase complex"/>
    <property type="evidence" value="ECO:0007669"/>
    <property type="project" value="UniProtKB-KW"/>
</dbReference>
<comment type="subcellular location">
    <subcellularLocation>
        <location evidence="9">Cell membrane</location>
        <topology evidence="9">Multi-pass membrane protein</topology>
    </subcellularLocation>
    <subcellularLocation>
        <location evidence="1">Membrane</location>
        <topology evidence="1">Multi-pass membrane protein</topology>
    </subcellularLocation>
</comment>
<keyword evidence="7 9" id="KW-0472">Membrane</keyword>
<feature type="transmembrane region" description="Helical" evidence="9">
    <location>
        <begin position="82"/>
        <end position="106"/>
    </location>
</feature>
<dbReference type="InterPro" id="IPR002379">
    <property type="entry name" value="ATPase_proteolipid_c-like_dom"/>
</dbReference>
<name>A0A7W6XUS7_9HYPH</name>
<evidence type="ECO:0000256" key="7">
    <source>
        <dbReference type="ARBA" id="ARBA00023136"/>
    </source>
</evidence>
<dbReference type="Proteomes" id="UP000533724">
    <property type="component" value="Unassembled WGS sequence"/>
</dbReference>
<keyword evidence="9" id="KW-0375">Hydrogen ion transport</keyword>
<dbReference type="SUPFAM" id="SSF81333">
    <property type="entry name" value="F1F0 ATP synthase subunit C"/>
    <property type="match status" value="1"/>
</dbReference>
<dbReference type="PANTHER" id="PTHR10031:SF0">
    <property type="entry name" value="ATPASE PROTEIN 9"/>
    <property type="match status" value="1"/>
</dbReference>
<dbReference type="Gene3D" id="1.20.20.10">
    <property type="entry name" value="F1F0 ATP synthase subunit C"/>
    <property type="match status" value="1"/>
</dbReference>
<evidence type="ECO:0000256" key="1">
    <source>
        <dbReference type="ARBA" id="ARBA00004141"/>
    </source>
</evidence>
<keyword evidence="5 9" id="KW-1133">Transmembrane helix</keyword>
<accession>A0A7W6XUS7</accession>
<dbReference type="EMBL" id="JACIHI010000003">
    <property type="protein sequence ID" value="MBB4438622.1"/>
    <property type="molecule type" value="Genomic_DNA"/>
</dbReference>
<keyword evidence="9" id="KW-0813">Transport</keyword>
<evidence type="ECO:0000259" key="10">
    <source>
        <dbReference type="Pfam" id="PF00137"/>
    </source>
</evidence>
<organism evidence="11 12">
    <name type="scientific">Rhizobium esperanzae</name>
    <dbReference type="NCBI Taxonomy" id="1967781"/>
    <lineage>
        <taxon>Bacteria</taxon>
        <taxon>Pseudomonadati</taxon>
        <taxon>Pseudomonadota</taxon>
        <taxon>Alphaproteobacteria</taxon>
        <taxon>Hyphomicrobiales</taxon>
        <taxon>Rhizobiaceae</taxon>
        <taxon>Rhizobium/Agrobacterium group</taxon>
        <taxon>Rhizobium</taxon>
    </lineage>
</organism>
<comment type="caution">
    <text evidence="11">The sequence shown here is derived from an EMBL/GenBank/DDBJ whole genome shotgun (WGS) entry which is preliminary data.</text>
</comment>
<dbReference type="InterPro" id="IPR000454">
    <property type="entry name" value="ATP_synth_F0_csu"/>
</dbReference>
<keyword evidence="9" id="KW-1003">Cell membrane</keyword>
<dbReference type="CDD" id="cd18182">
    <property type="entry name" value="ATP-synt_Fo_c_ATP5G3"/>
    <property type="match status" value="1"/>
</dbReference>
<comment type="function">
    <text evidence="9">Key component of the F(0) channel; it plays a direct role in translocation across the membrane. A homomeric c-ring of between 10-14 subunits forms the central stalk rotor element with the F(1) delta and epsilon subunits.</text>
</comment>
<comment type="similarity">
    <text evidence="2 9">Belongs to the ATPase C chain family.</text>
</comment>
<keyword evidence="3 9" id="KW-0138">CF(0)</keyword>
<evidence type="ECO:0000256" key="5">
    <source>
        <dbReference type="ARBA" id="ARBA00022989"/>
    </source>
</evidence>
<dbReference type="Pfam" id="PF00137">
    <property type="entry name" value="ATP-synt_C"/>
    <property type="match status" value="1"/>
</dbReference>
<keyword evidence="4 9" id="KW-0812">Transmembrane</keyword>
<evidence type="ECO:0000313" key="11">
    <source>
        <dbReference type="EMBL" id="MBB4438622.1"/>
    </source>
</evidence>
<dbReference type="PANTHER" id="PTHR10031">
    <property type="entry name" value="ATP SYNTHASE LIPID-BINDING PROTEIN, MITOCHONDRIAL"/>
    <property type="match status" value="1"/>
</dbReference>
<dbReference type="AlphaFoldDB" id="A0A7W6XUS7"/>
<evidence type="ECO:0000256" key="9">
    <source>
        <dbReference type="HAMAP-Rule" id="MF_01396"/>
    </source>
</evidence>
<dbReference type="GO" id="GO:0008289">
    <property type="term" value="F:lipid binding"/>
    <property type="evidence" value="ECO:0007669"/>
    <property type="project" value="UniProtKB-KW"/>
</dbReference>
<evidence type="ECO:0000256" key="2">
    <source>
        <dbReference type="ARBA" id="ARBA00006704"/>
    </source>
</evidence>
<dbReference type="InterPro" id="IPR035921">
    <property type="entry name" value="F/V-ATP_Csub_sf"/>
</dbReference>
<evidence type="ECO:0000256" key="6">
    <source>
        <dbReference type="ARBA" id="ARBA00023121"/>
    </source>
</evidence>
<evidence type="ECO:0000256" key="3">
    <source>
        <dbReference type="ARBA" id="ARBA00022547"/>
    </source>
</evidence>
<dbReference type="InterPro" id="IPR038662">
    <property type="entry name" value="ATP_synth_F0_csu_sf"/>
</dbReference>
<feature type="domain" description="V-ATPase proteolipid subunit C-like" evidence="10">
    <location>
        <begin position="41"/>
        <end position="103"/>
    </location>
</feature>
<dbReference type="HAMAP" id="MF_01396">
    <property type="entry name" value="ATP_synth_c_bact"/>
    <property type="match status" value="1"/>
</dbReference>